<comment type="similarity">
    <text evidence="1">Belongs to the glycosyl hydrolase 13 family.</text>
</comment>
<evidence type="ECO:0000256" key="2">
    <source>
        <dbReference type="ARBA" id="ARBA00022801"/>
    </source>
</evidence>
<dbReference type="InterPro" id="IPR006047">
    <property type="entry name" value="GH13_cat_dom"/>
</dbReference>
<gene>
    <name evidence="5" type="ORF">HD592_001483</name>
</gene>
<evidence type="ECO:0000313" key="5">
    <source>
        <dbReference type="EMBL" id="MBB6334918.1"/>
    </source>
</evidence>
<accession>A0A923E2Q7</accession>
<dbReference type="RefSeq" id="WP_184452985.1">
    <property type="nucleotide sequence ID" value="NZ_JACHMK010000001.1"/>
</dbReference>
<dbReference type="SUPFAM" id="SSF51011">
    <property type="entry name" value="Glycosyl hydrolase domain"/>
    <property type="match status" value="1"/>
</dbReference>
<dbReference type="InterPro" id="IPR017853">
    <property type="entry name" value="GH"/>
</dbReference>
<dbReference type="Gene3D" id="3.20.20.80">
    <property type="entry name" value="Glycosidases"/>
    <property type="match status" value="1"/>
</dbReference>
<dbReference type="Pfam" id="PF02922">
    <property type="entry name" value="CBM_48"/>
    <property type="match status" value="1"/>
</dbReference>
<dbReference type="SUPFAM" id="SSF81296">
    <property type="entry name" value="E set domains"/>
    <property type="match status" value="1"/>
</dbReference>
<dbReference type="SMART" id="SM00642">
    <property type="entry name" value="Aamy"/>
    <property type="match status" value="1"/>
</dbReference>
<keyword evidence="2 5" id="KW-0378">Hydrolase</keyword>
<dbReference type="NCBIfam" id="TIGR02100">
    <property type="entry name" value="glgX_debranch"/>
    <property type="match status" value="1"/>
</dbReference>
<comment type="caution">
    <text evidence="5">The sequence shown here is derived from an EMBL/GenBank/DDBJ whole genome shotgun (WGS) entry which is preliminary data.</text>
</comment>
<dbReference type="InterPro" id="IPR004193">
    <property type="entry name" value="Glyco_hydro_13_N"/>
</dbReference>
<proteinExistence type="inferred from homology"/>
<dbReference type="InterPro" id="IPR014756">
    <property type="entry name" value="Ig_E-set"/>
</dbReference>
<dbReference type="EC" id="3.2.1.-" evidence="5"/>
<dbReference type="SUPFAM" id="SSF51445">
    <property type="entry name" value="(Trans)glycosidases"/>
    <property type="match status" value="1"/>
</dbReference>
<reference evidence="5" key="1">
    <citation type="submission" date="2020-08" db="EMBL/GenBank/DDBJ databases">
        <title>Sequencing the genomes of 1000 actinobacteria strains.</title>
        <authorList>
            <person name="Klenk H.-P."/>
        </authorList>
    </citation>
    <scope>NUCLEOTIDE SEQUENCE</scope>
    <source>
        <strain evidence="5">DSM 10695</strain>
    </source>
</reference>
<dbReference type="Gene3D" id="2.60.40.1180">
    <property type="entry name" value="Golgi alpha-mannosidase II"/>
    <property type="match status" value="1"/>
</dbReference>
<dbReference type="InterPro" id="IPR044505">
    <property type="entry name" value="GlgX_Isoamylase_N_E_set"/>
</dbReference>
<evidence type="ECO:0000259" key="4">
    <source>
        <dbReference type="SMART" id="SM00642"/>
    </source>
</evidence>
<dbReference type="GO" id="GO:0004135">
    <property type="term" value="F:amylo-alpha-1,6-glucosidase activity"/>
    <property type="evidence" value="ECO:0007669"/>
    <property type="project" value="InterPro"/>
</dbReference>
<dbReference type="PANTHER" id="PTHR43002">
    <property type="entry name" value="GLYCOGEN DEBRANCHING ENZYME"/>
    <property type="match status" value="1"/>
</dbReference>
<keyword evidence="3 5" id="KW-0326">Glycosidase</keyword>
<keyword evidence="6" id="KW-1185">Reference proteome</keyword>
<evidence type="ECO:0000256" key="1">
    <source>
        <dbReference type="ARBA" id="ARBA00008061"/>
    </source>
</evidence>
<protein>
    <submittedName>
        <fullName evidence="5">Glycogen operon protein</fullName>
        <ecNumber evidence="5">3.2.1.-</ecNumber>
    </submittedName>
</protein>
<evidence type="ECO:0000256" key="3">
    <source>
        <dbReference type="ARBA" id="ARBA00023295"/>
    </source>
</evidence>
<dbReference type="GO" id="GO:0005980">
    <property type="term" value="P:glycogen catabolic process"/>
    <property type="evidence" value="ECO:0007669"/>
    <property type="project" value="InterPro"/>
</dbReference>
<dbReference type="Proteomes" id="UP000617426">
    <property type="component" value="Unassembled WGS sequence"/>
</dbReference>
<dbReference type="InterPro" id="IPR011837">
    <property type="entry name" value="Glycogen_debranch_GlgX"/>
</dbReference>
<dbReference type="CDD" id="cd02856">
    <property type="entry name" value="E_set_GDE_Isoamylase_N"/>
    <property type="match status" value="1"/>
</dbReference>
<name>A0A923E2Q7_9ACTO</name>
<organism evidence="5 6">
    <name type="scientific">Schaalia hyovaginalis</name>
    <dbReference type="NCBI Taxonomy" id="29316"/>
    <lineage>
        <taxon>Bacteria</taxon>
        <taxon>Bacillati</taxon>
        <taxon>Actinomycetota</taxon>
        <taxon>Actinomycetes</taxon>
        <taxon>Actinomycetales</taxon>
        <taxon>Actinomycetaceae</taxon>
        <taxon>Schaalia</taxon>
    </lineage>
</organism>
<dbReference type="InterPro" id="IPR013780">
    <property type="entry name" value="Glyco_hydro_b"/>
</dbReference>
<evidence type="ECO:0000313" key="6">
    <source>
        <dbReference type="Proteomes" id="UP000617426"/>
    </source>
</evidence>
<feature type="domain" description="Glycosyl hydrolase family 13 catalytic" evidence="4">
    <location>
        <begin position="178"/>
        <end position="622"/>
    </location>
</feature>
<dbReference type="EMBL" id="JACHMK010000001">
    <property type="protein sequence ID" value="MBB6334918.1"/>
    <property type="molecule type" value="Genomic_DNA"/>
</dbReference>
<dbReference type="Gene3D" id="2.60.40.10">
    <property type="entry name" value="Immunoglobulins"/>
    <property type="match status" value="1"/>
</dbReference>
<dbReference type="AlphaFoldDB" id="A0A923E2Q7"/>
<sequence>MTRDFAHDHHAAYAKVVEPHPVPRRLGVSLRPDGLDVSVVARSATAVEFCVLEADSTETRYPLLPSNEGIWHGRVPGRGAGTRYGFRVHGPWDPDAGLFHNPSKFLLDPYGRGIEGGVDMGPAVYAHMVDDDLYPAAYPFKRSPLDSRGHVPVSVVVDNRFAVAPKPRIPWEKTIVYEIHVKGFTKNMPGVPAELQGTYAGLAHPASVDYLKRLGVTSVELLPVHAKCEEAFLAERGLTNYWGYSTLSFFAPEPAYATPAARRNGAQAVVDEFRGMVSILHQAGIEVILDVVYNHTCEGGDGGPTLSWRGFDSPLYYRHTNTRPTQNIDDTGTGNTVNFDEPATMAMVLDSLRYWATSMGVDGFRFDLAATLGRFSTGFTPMHPLLVAMATDPEIGTCKLIAEPWDIGPGGWQTGNFPLPFSEWNDHYRGALRSFWLSDVKSLIEGREASGPNNLATRLAGSRDVYDHGKGRGRGPRASINFITAHDGFTLADLTAFDAKHNWANLEGNRDGSNDNRSWNHGIEGWVASTLSSTAEAAAARPGEEGEELVYWRRRRSQRNLLTMLLISAGTPMLVGGDEFARTQFGNNNAYCQDSPISWLDWNLSAPQLDQLALTRWLIALRSAHPVLRPDVYASGLPYHADTVPDLSWHTAHGDPMPNEGWTRSENRVFQMLRSGARWSDRDALVIVNGTLEPQEVRLPEGHGLDWLVAVDTAWGPIDEAIPPSTDPLALSLDLEQVAHQDTVSIAPISVKVLLSDLAVDARE</sequence>
<dbReference type="InterPro" id="IPR013783">
    <property type="entry name" value="Ig-like_fold"/>
</dbReference>
<dbReference type="CDD" id="cd11326">
    <property type="entry name" value="AmyAc_Glg_debranch"/>
    <property type="match status" value="1"/>
</dbReference>